<accession>A0A166XT85</accession>
<dbReference type="PANTHER" id="PTHR33840:SF1">
    <property type="entry name" value="TLE1 PHOSPHOLIPASE DOMAIN-CONTAINING PROTEIN"/>
    <property type="match status" value="1"/>
</dbReference>
<feature type="domain" description="T6SS Phospholipase effector Tle1-like catalytic" evidence="2">
    <location>
        <begin position="261"/>
        <end position="430"/>
    </location>
</feature>
<dbReference type="OrthoDB" id="4870517at2759"/>
<dbReference type="PANTHER" id="PTHR33840">
    <property type="match status" value="1"/>
</dbReference>
<proteinExistence type="predicted"/>
<reference evidence="3 4" key="1">
    <citation type="journal article" date="2016" name="Genome Biol. Evol.">
        <title>Divergent and convergent evolution of fungal pathogenicity.</title>
        <authorList>
            <person name="Shang Y."/>
            <person name="Xiao G."/>
            <person name="Zheng P."/>
            <person name="Cen K."/>
            <person name="Zhan S."/>
            <person name="Wang C."/>
        </authorList>
    </citation>
    <scope>NUCLEOTIDE SEQUENCE [LARGE SCALE GENOMIC DNA]</scope>
    <source>
        <strain evidence="3 4">RCEF 3172</strain>
    </source>
</reference>
<sequence>MYVINADITSSTILLDMIRALLNSISPIVSPANVANEPATPSLEDEDNHPAIRPATPTPEIAVHRPATPPPEAAFHLTATPPPAGTNDQPFSVLSLDNATGFPAPRSRSDDDGSVPNGSAAPDPPNGNVAPDPRTALEIYVRSLPKLLDENDQPESEPPGETMKAFARDFERKRLFVCCDGTWNNAAGGVAPMTNVAKLARAVSKVGLDDFQFVSGKTLQRTGMPGDPCYGVVRQVVYYASGIGTQSSLAVDSLFSGAFGKDEIILVGFSRGAFTVRCLAHFINAVGLLRRRGLVFLQSIYKLWQKSAEGKKNASAQLKIQLEALAELRFTDISIKVLAEFDTVSSLRSLRPWKKRLSFVDDQIPENVDHVFHAVALHEKRKSFKPMLWKKKSRADTSVEQCAFVGCHSDVGGGNADPGLSTLSLIWMVSRIAEVCNADFDDWTLVPSISPLRSSSIENVLAPWSWGKSSMRLHGQAMTKGQINESRKGLWLLPYYLTFGTLDGKRDSFLDHFAESRNSSRDNRTRLFNRLNLEPPTESDEKVQQAILSYLENKEKDHCNTLNEEMAKVGMQESSVEAELHVHTNLLTKQRRIVSGLSEDERRELWLKQQSLRQRWLGQEMQDDIGLQIHFTARLLLTRLKSDSRLDCGLYRKYEPNAATQEWHKKSTRTLSLAEASVLEREMNFFDSWLKWGEFSSQNERTKESDLAHVGELENINWTEVQHGLEQNGWGGYVPGCTRYEGLISLIQDEFQRLNVPLQYENRLLA</sequence>
<evidence type="ECO:0000313" key="3">
    <source>
        <dbReference type="EMBL" id="OAA36156.1"/>
    </source>
</evidence>
<dbReference type="EMBL" id="AZHA01000037">
    <property type="protein sequence ID" value="OAA36156.1"/>
    <property type="molecule type" value="Genomic_DNA"/>
</dbReference>
<organism evidence="3 4">
    <name type="scientific">Beauveria brongniartii RCEF 3172</name>
    <dbReference type="NCBI Taxonomy" id="1081107"/>
    <lineage>
        <taxon>Eukaryota</taxon>
        <taxon>Fungi</taxon>
        <taxon>Dikarya</taxon>
        <taxon>Ascomycota</taxon>
        <taxon>Pezizomycotina</taxon>
        <taxon>Sordariomycetes</taxon>
        <taxon>Hypocreomycetidae</taxon>
        <taxon>Hypocreales</taxon>
        <taxon>Cordycipitaceae</taxon>
        <taxon>Beauveria</taxon>
        <taxon>Beauveria brongniartii</taxon>
    </lineage>
</organism>
<feature type="region of interest" description="Disordered" evidence="1">
    <location>
        <begin position="36"/>
        <end position="133"/>
    </location>
</feature>
<keyword evidence="4" id="KW-1185">Reference proteome</keyword>
<evidence type="ECO:0000256" key="1">
    <source>
        <dbReference type="SAM" id="MobiDB-lite"/>
    </source>
</evidence>
<comment type="caution">
    <text evidence="3">The sequence shown here is derived from an EMBL/GenBank/DDBJ whole genome shotgun (WGS) entry which is preliminary data.</text>
</comment>
<dbReference type="InterPro" id="IPR018712">
    <property type="entry name" value="Tle1-like_cat"/>
</dbReference>
<evidence type="ECO:0000313" key="4">
    <source>
        <dbReference type="Proteomes" id="UP000076863"/>
    </source>
</evidence>
<dbReference type="Pfam" id="PF09994">
    <property type="entry name" value="T6SS_Tle1-like_cat"/>
    <property type="match status" value="2"/>
</dbReference>
<protein>
    <recommendedName>
        <fullName evidence="2">T6SS Phospholipase effector Tle1-like catalytic domain-containing protein</fullName>
    </recommendedName>
</protein>
<feature type="compositionally biased region" description="Polar residues" evidence="1">
    <location>
        <begin position="86"/>
        <end position="98"/>
    </location>
</feature>
<name>A0A166XT85_9HYPO</name>
<gene>
    <name evidence="3" type="ORF">BBO_08328</name>
</gene>
<dbReference type="Proteomes" id="UP000076863">
    <property type="component" value="Unassembled WGS sequence"/>
</dbReference>
<feature type="domain" description="T6SS Phospholipase effector Tle1-like catalytic" evidence="2">
    <location>
        <begin position="173"/>
        <end position="260"/>
    </location>
</feature>
<dbReference type="AlphaFoldDB" id="A0A166XT85"/>
<evidence type="ECO:0000259" key="2">
    <source>
        <dbReference type="Pfam" id="PF09994"/>
    </source>
</evidence>